<dbReference type="InterPro" id="IPR032675">
    <property type="entry name" value="LRR_dom_sf"/>
</dbReference>
<dbReference type="InterPro" id="IPR025875">
    <property type="entry name" value="Leu-rich_rpt_4"/>
</dbReference>
<keyword evidence="2" id="KW-0963">Cytoplasm</keyword>
<keyword evidence="5" id="KW-0282">Flagellum</keyword>
<feature type="region of interest" description="Disordered" evidence="11">
    <location>
        <begin position="1"/>
        <end position="34"/>
    </location>
</feature>
<organism evidence="12 13">
    <name type="scientific">Danionella cerebrum</name>
    <dbReference type="NCBI Taxonomy" id="2873325"/>
    <lineage>
        <taxon>Eukaryota</taxon>
        <taxon>Metazoa</taxon>
        <taxon>Chordata</taxon>
        <taxon>Craniata</taxon>
        <taxon>Vertebrata</taxon>
        <taxon>Euteleostomi</taxon>
        <taxon>Actinopterygii</taxon>
        <taxon>Neopterygii</taxon>
        <taxon>Teleostei</taxon>
        <taxon>Ostariophysi</taxon>
        <taxon>Cypriniformes</taxon>
        <taxon>Danionidae</taxon>
        <taxon>Danioninae</taxon>
        <taxon>Danionella</taxon>
    </lineage>
</organism>
<feature type="compositionally biased region" description="Acidic residues" evidence="11">
    <location>
        <begin position="1"/>
        <end position="21"/>
    </location>
</feature>
<evidence type="ECO:0000256" key="10">
    <source>
        <dbReference type="ARBA" id="ARBA00071477"/>
    </source>
</evidence>
<keyword evidence="3" id="KW-0433">Leucine-rich repeat</keyword>
<accession>A0A553QKX4</accession>
<dbReference type="SMART" id="SM00365">
    <property type="entry name" value="LRR_SD22"/>
    <property type="match status" value="4"/>
</dbReference>
<dbReference type="PANTHER" id="PTHR46652">
    <property type="entry name" value="LEUCINE-RICH REPEAT AND IQ DOMAIN-CONTAINING PROTEIN 1-RELATED"/>
    <property type="match status" value="1"/>
</dbReference>
<evidence type="ECO:0000256" key="5">
    <source>
        <dbReference type="ARBA" id="ARBA00022846"/>
    </source>
</evidence>
<evidence type="ECO:0000256" key="2">
    <source>
        <dbReference type="ARBA" id="ARBA00022490"/>
    </source>
</evidence>
<keyword evidence="6" id="KW-0175">Coiled coil</keyword>
<evidence type="ECO:0000256" key="11">
    <source>
        <dbReference type="SAM" id="MobiDB-lite"/>
    </source>
</evidence>
<dbReference type="EMBL" id="SRMA01025833">
    <property type="protein sequence ID" value="TRY90623.1"/>
    <property type="molecule type" value="Genomic_DNA"/>
</dbReference>
<dbReference type="STRING" id="623744.A0A553QKX4"/>
<keyword evidence="13" id="KW-1185">Reference proteome</keyword>
<proteinExistence type="predicted"/>
<reference evidence="12 13" key="1">
    <citation type="journal article" date="2019" name="Sci. Data">
        <title>Hybrid genome assembly and annotation of Danionella translucida.</title>
        <authorList>
            <person name="Kadobianskyi M."/>
            <person name="Schulze L."/>
            <person name="Schuelke M."/>
            <person name="Judkewitz B."/>
        </authorList>
    </citation>
    <scope>NUCLEOTIDE SEQUENCE [LARGE SCALE GENOMIC DNA]</scope>
    <source>
        <strain evidence="12 13">Bolton</strain>
    </source>
</reference>
<dbReference type="Pfam" id="PF12799">
    <property type="entry name" value="LRR_4"/>
    <property type="match status" value="1"/>
</dbReference>
<evidence type="ECO:0000313" key="13">
    <source>
        <dbReference type="Proteomes" id="UP000316079"/>
    </source>
</evidence>
<sequence length="327" mass="36881">MSDSAEEDGVLTAETDDEGEERENGSEEKDNAVHDQIESCPLTQELIAKSLSLLCRTANGLSHAYVRLDLKNRRLTDLTLLASFVHLRYLDISSNQLSDFSPLAGLTQLLWVKGDGNLLHGFEEQPFSRFAYLQWLSFASNRLLAVKGLGGPALETLNLMGNGIQTMKGLEYHNLNNLVTLELRGNHLETTNYIYLPNLRHLYLAQNNIKQLEGLEKLECLQTLHLRENQLETLDGLSAKMKCLQYLNIRGNLISSMKGLQALVSVGKTLKALVLLDNPLAKTDDYRLYVLARLSQMERLDNDLVTEEEKSEAVEKEFEDESNEENK</sequence>
<dbReference type="Gene3D" id="3.80.10.10">
    <property type="entry name" value="Ribonuclease Inhibitor"/>
    <property type="match status" value="2"/>
</dbReference>
<evidence type="ECO:0000256" key="3">
    <source>
        <dbReference type="ARBA" id="ARBA00022614"/>
    </source>
</evidence>
<comment type="subcellular location">
    <subcellularLocation>
        <location evidence="1">Cytoplasm</location>
        <location evidence="1">Cytoskeleton</location>
        <location evidence="1">Flagellum axoneme</location>
    </subcellularLocation>
</comment>
<gene>
    <name evidence="12" type="ORF">DNTS_003692</name>
</gene>
<feature type="region of interest" description="Disordered" evidence="11">
    <location>
        <begin position="305"/>
        <end position="327"/>
    </location>
</feature>
<evidence type="ECO:0000256" key="4">
    <source>
        <dbReference type="ARBA" id="ARBA00022737"/>
    </source>
</evidence>
<name>A0A553QKX4_9TELE</name>
<keyword evidence="9" id="KW-0966">Cell projection</keyword>
<evidence type="ECO:0000256" key="6">
    <source>
        <dbReference type="ARBA" id="ARBA00023054"/>
    </source>
</evidence>
<dbReference type="SMART" id="SM00369">
    <property type="entry name" value="LRR_TYP"/>
    <property type="match status" value="3"/>
</dbReference>
<comment type="caution">
    <text evidence="12">The sequence shown here is derived from an EMBL/GenBank/DDBJ whole genome shotgun (WGS) entry which is preliminary data.</text>
</comment>
<dbReference type="Pfam" id="PF14580">
    <property type="entry name" value="LRR_9"/>
    <property type="match status" value="1"/>
</dbReference>
<dbReference type="SUPFAM" id="SSF52058">
    <property type="entry name" value="L domain-like"/>
    <property type="match status" value="1"/>
</dbReference>
<dbReference type="InterPro" id="IPR050836">
    <property type="entry name" value="SDS22/Internalin_LRR"/>
</dbReference>
<dbReference type="OrthoDB" id="271226at2759"/>
<dbReference type="AlphaFoldDB" id="A0A553QKX4"/>
<evidence type="ECO:0000256" key="7">
    <source>
        <dbReference type="ARBA" id="ARBA00023069"/>
    </source>
</evidence>
<dbReference type="Proteomes" id="UP000316079">
    <property type="component" value="Unassembled WGS sequence"/>
</dbReference>
<dbReference type="PROSITE" id="PS51450">
    <property type="entry name" value="LRR"/>
    <property type="match status" value="4"/>
</dbReference>
<evidence type="ECO:0000256" key="9">
    <source>
        <dbReference type="ARBA" id="ARBA00023273"/>
    </source>
</evidence>
<evidence type="ECO:0000256" key="1">
    <source>
        <dbReference type="ARBA" id="ARBA00004611"/>
    </source>
</evidence>
<evidence type="ECO:0000313" key="12">
    <source>
        <dbReference type="EMBL" id="TRY90623.1"/>
    </source>
</evidence>
<feature type="compositionally biased region" description="Basic and acidic residues" evidence="11">
    <location>
        <begin position="22"/>
        <end position="34"/>
    </location>
</feature>
<keyword evidence="8" id="KW-0206">Cytoskeleton</keyword>
<feature type="compositionally biased region" description="Acidic residues" evidence="11">
    <location>
        <begin position="317"/>
        <end position="327"/>
    </location>
</feature>
<dbReference type="InterPro" id="IPR001611">
    <property type="entry name" value="Leu-rich_rpt"/>
</dbReference>
<dbReference type="PANTHER" id="PTHR46652:SF8">
    <property type="entry name" value="LEUCINE RICH REPEAT CONTAINING 23"/>
    <property type="match status" value="1"/>
</dbReference>
<protein>
    <recommendedName>
        <fullName evidence="10">Leucine-rich repeat-containing protein 23</fullName>
    </recommendedName>
</protein>
<feature type="compositionally biased region" description="Basic and acidic residues" evidence="11">
    <location>
        <begin position="305"/>
        <end position="316"/>
    </location>
</feature>
<dbReference type="InterPro" id="IPR003591">
    <property type="entry name" value="Leu-rich_rpt_typical-subtyp"/>
</dbReference>
<keyword evidence="4" id="KW-0677">Repeat</keyword>
<evidence type="ECO:0000256" key="8">
    <source>
        <dbReference type="ARBA" id="ARBA00023212"/>
    </source>
</evidence>
<dbReference type="FunFam" id="3.80.10.10:FF:001051">
    <property type="entry name" value="Leucine-rich repeat-containing 23"/>
    <property type="match status" value="1"/>
</dbReference>
<keyword evidence="7" id="KW-0969">Cilium</keyword>